<sequence length="140" mass="16580">MVRRGTANNIQAPTRVEISEPSTWPEKALELVLAAKYWAPGGPQTWNDETICAIIRFRHPELACVNTAHLVRVWLWMCNPSHGNRFFGFKNEHYKRECLWTLQVTYNDIQDEKFRYFLRGTKPKEESFESPKHEKEMVRK</sequence>
<keyword evidence="2" id="KW-1185">Reference proteome</keyword>
<comment type="caution">
    <text evidence="1">The sequence shown here is derived from an EMBL/GenBank/DDBJ whole genome shotgun (WGS) entry which is preliminary data.</text>
</comment>
<name>A0AA39U6S4_9LECA</name>
<dbReference type="Proteomes" id="UP001166286">
    <property type="component" value="Unassembled WGS sequence"/>
</dbReference>
<evidence type="ECO:0000313" key="2">
    <source>
        <dbReference type="Proteomes" id="UP001166286"/>
    </source>
</evidence>
<organism evidence="1 2">
    <name type="scientific">Cladonia borealis</name>
    <dbReference type="NCBI Taxonomy" id="184061"/>
    <lineage>
        <taxon>Eukaryota</taxon>
        <taxon>Fungi</taxon>
        <taxon>Dikarya</taxon>
        <taxon>Ascomycota</taxon>
        <taxon>Pezizomycotina</taxon>
        <taxon>Lecanoromycetes</taxon>
        <taxon>OSLEUM clade</taxon>
        <taxon>Lecanoromycetidae</taxon>
        <taxon>Lecanorales</taxon>
        <taxon>Lecanorineae</taxon>
        <taxon>Cladoniaceae</taxon>
        <taxon>Cladonia</taxon>
    </lineage>
</organism>
<gene>
    <name evidence="1" type="ORF">JMJ35_008407</name>
</gene>
<dbReference type="EMBL" id="JAFEKC020000019">
    <property type="protein sequence ID" value="KAK0509036.1"/>
    <property type="molecule type" value="Genomic_DNA"/>
</dbReference>
<accession>A0AA39U6S4</accession>
<protein>
    <submittedName>
        <fullName evidence="1">Uncharacterized protein</fullName>
    </submittedName>
</protein>
<proteinExistence type="predicted"/>
<evidence type="ECO:0000313" key="1">
    <source>
        <dbReference type="EMBL" id="KAK0509036.1"/>
    </source>
</evidence>
<dbReference type="AlphaFoldDB" id="A0AA39U6S4"/>
<reference evidence="1" key="1">
    <citation type="submission" date="2023-03" db="EMBL/GenBank/DDBJ databases">
        <title>Complete genome of Cladonia borealis.</title>
        <authorList>
            <person name="Park H."/>
        </authorList>
    </citation>
    <scope>NUCLEOTIDE SEQUENCE</scope>
    <source>
        <strain evidence="1">ANT050790</strain>
    </source>
</reference>